<proteinExistence type="predicted"/>
<keyword evidence="1" id="KW-0732">Signal</keyword>
<protein>
    <submittedName>
        <fullName evidence="2">Uncharacterized protein</fullName>
    </submittedName>
</protein>
<organism evidence="2 3">
    <name type="scientific">Paraburkholderia humisilvae</name>
    <dbReference type="NCBI Taxonomy" id="627669"/>
    <lineage>
        <taxon>Bacteria</taxon>
        <taxon>Pseudomonadati</taxon>
        <taxon>Pseudomonadota</taxon>
        <taxon>Betaproteobacteria</taxon>
        <taxon>Burkholderiales</taxon>
        <taxon>Burkholderiaceae</taxon>
        <taxon>Paraburkholderia</taxon>
    </lineage>
</organism>
<evidence type="ECO:0000256" key="1">
    <source>
        <dbReference type="SAM" id="SignalP"/>
    </source>
</evidence>
<reference evidence="2 3" key="1">
    <citation type="submission" date="2020-04" db="EMBL/GenBank/DDBJ databases">
        <authorList>
            <person name="De Canck E."/>
        </authorList>
    </citation>
    <scope>NUCLEOTIDE SEQUENCE [LARGE SCALE GENOMIC DNA]</scope>
    <source>
        <strain evidence="2 3">LMG 29542</strain>
    </source>
</reference>
<dbReference type="EMBL" id="CADIKH010000019">
    <property type="protein sequence ID" value="CAB3762232.1"/>
    <property type="molecule type" value="Genomic_DNA"/>
</dbReference>
<keyword evidence="3" id="KW-1185">Reference proteome</keyword>
<dbReference type="Proteomes" id="UP000494363">
    <property type="component" value="Unassembled WGS sequence"/>
</dbReference>
<name>A0A6J5EAQ9_9BURK</name>
<dbReference type="AlphaFoldDB" id="A0A6J5EAQ9"/>
<evidence type="ECO:0000313" key="2">
    <source>
        <dbReference type="EMBL" id="CAB3762232.1"/>
    </source>
</evidence>
<evidence type="ECO:0000313" key="3">
    <source>
        <dbReference type="Proteomes" id="UP000494363"/>
    </source>
</evidence>
<accession>A0A6J5EAQ9</accession>
<sequence>MQRVIHIRPWPYFAALALTLMFYANNVAAQHKPDTAFHSDDPVAVRAALTGKPEDAGKRSIAARLHDLVAALPHRASHREAASSVDPEERSFVFVVNAPLGILYESRTHLLKVDVPLADDERPGYIVLKKTVTGSSGRRLVIAPDAKAKGYVQTIDRIELETAGKRATAHGRLRLSQSAFAAANGDFAIALVCHLVPPYLTDRHDHQDPTDDEPTDITTRTSTLYANVDEVWLIDVGDGSVLSTSLRLTK</sequence>
<gene>
    <name evidence="2" type="ORF">LMG29542_04312</name>
</gene>
<feature type="signal peptide" evidence="1">
    <location>
        <begin position="1"/>
        <end position="29"/>
    </location>
</feature>
<feature type="chain" id="PRO_5026819219" evidence="1">
    <location>
        <begin position="30"/>
        <end position="250"/>
    </location>
</feature>